<evidence type="ECO:0000256" key="2">
    <source>
        <dbReference type="ARBA" id="ARBA00022737"/>
    </source>
</evidence>
<evidence type="ECO:0000259" key="8">
    <source>
        <dbReference type="PROSITE" id="PS50198"/>
    </source>
</evidence>
<dbReference type="GO" id="GO:0003755">
    <property type="term" value="F:peptidyl-prolyl cis-trans isomerase activity"/>
    <property type="evidence" value="ECO:0007669"/>
    <property type="project" value="UniProtKB-UniRule"/>
</dbReference>
<dbReference type="EMBL" id="LKHV01000002">
    <property type="protein sequence ID" value="KRG19487.1"/>
    <property type="molecule type" value="Genomic_DNA"/>
</dbReference>
<dbReference type="GO" id="GO:0043165">
    <property type="term" value="P:Gram-negative-bacterium-type cell outer membrane assembly"/>
    <property type="evidence" value="ECO:0007669"/>
    <property type="project" value="InterPro"/>
</dbReference>
<dbReference type="GO" id="GO:0042277">
    <property type="term" value="F:peptide binding"/>
    <property type="evidence" value="ECO:0007669"/>
    <property type="project" value="InterPro"/>
</dbReference>
<dbReference type="Pfam" id="PF09312">
    <property type="entry name" value="SurA_N"/>
    <property type="match status" value="1"/>
</dbReference>
<dbReference type="GO" id="GO:0006457">
    <property type="term" value="P:protein folding"/>
    <property type="evidence" value="ECO:0007669"/>
    <property type="project" value="UniProtKB-UniRule"/>
</dbReference>
<dbReference type="PROSITE" id="PS01096">
    <property type="entry name" value="PPIC_PPIASE_1"/>
    <property type="match status" value="1"/>
</dbReference>
<protein>
    <recommendedName>
        <fullName evidence="7">Chaperone SurA</fullName>
    </recommendedName>
    <alternativeName>
        <fullName evidence="7">Peptidyl-prolyl cis-trans isomerase SurA</fullName>
        <shortName evidence="7">PPIase SurA</shortName>
        <ecNumber evidence="7">5.2.1.8</ecNumber>
    </alternativeName>
    <alternativeName>
        <fullName evidence="7">Rotamase SurA</fullName>
    </alternativeName>
</protein>
<dbReference type="GO" id="GO:0050821">
    <property type="term" value="P:protein stabilization"/>
    <property type="evidence" value="ECO:0007669"/>
    <property type="project" value="InterPro"/>
</dbReference>
<keyword evidence="2 7" id="KW-0677">Repeat</keyword>
<organism evidence="9">
    <name type="scientific">Candidatus Berkiella cookevillensis</name>
    <dbReference type="NCBI Taxonomy" id="437022"/>
    <lineage>
        <taxon>Bacteria</taxon>
        <taxon>Pseudomonadati</taxon>
        <taxon>Pseudomonadota</taxon>
        <taxon>Gammaproteobacteria</taxon>
        <taxon>Candidatus Berkiellales</taxon>
        <taxon>Candidatus Berkiellaceae</taxon>
        <taxon>Candidatus Berkiella</taxon>
    </lineage>
</organism>
<comment type="catalytic activity">
    <reaction evidence="7">
        <text>[protein]-peptidylproline (omega=180) = [protein]-peptidylproline (omega=0)</text>
        <dbReference type="Rhea" id="RHEA:16237"/>
        <dbReference type="Rhea" id="RHEA-COMP:10747"/>
        <dbReference type="Rhea" id="RHEA-COMP:10748"/>
        <dbReference type="ChEBI" id="CHEBI:83833"/>
        <dbReference type="ChEBI" id="CHEBI:83834"/>
        <dbReference type="EC" id="5.2.1.8"/>
    </reaction>
</comment>
<dbReference type="InterPro" id="IPR023034">
    <property type="entry name" value="PPIase_SurA"/>
</dbReference>
<comment type="function">
    <text evidence="7">Chaperone involved in the correct folding and assembly of outer membrane proteins. Recognizes specific patterns of aromatic residues and the orientation of their side chains, which are found more frequently in integral outer membrane proteins. May act in both early periplasmic and late outer membrane-associated steps of protein maturation.</text>
</comment>
<keyword evidence="3 7" id="KW-0574">Periplasm</keyword>
<dbReference type="Pfam" id="PF13616">
    <property type="entry name" value="Rotamase_3"/>
    <property type="match status" value="1"/>
</dbReference>
<dbReference type="Gene3D" id="3.10.50.40">
    <property type="match status" value="2"/>
</dbReference>
<dbReference type="STRING" id="437022.CC99x_00499"/>
<sequence length="426" mass="48304" precursor="true">MRKIVCLLCMLAFATPSTASVAPLDKVAAVVNDKIITQSELTKQVKLFHQNLMAQGQHPQDQAALTKQVLEHLILQEIQLQMAERSGIQIDEPMLSQIISNIAKDNHLTLSEFSHKLEEEGIEYELYRQTIRRQLTIQQLQQRDIYQGIQISDQELQQFLNAPNGLGAMSYEYHLGHILIPVSENPSPEELDEAERNATDVMTKLKEGADFHDLALKTSRGELALKGGDLGWRKQGELPTLFVNIVPSLKQGELANPIKSPSGFHIIKLLDKRQSNDAIIHVTKYQVRHILVQTNDYVSDKEAKTKLNVIKQQIQAGDDFEALAKTHSNDLASSMKGGNLGWVTKDVLVPEFSKVMENMPLAEISEPFQSPFGWHILQVLDKKTVNDSDNALKMRAREMLQQRKFEEKLQAWQNQLRDEAFVKVYL</sequence>
<feature type="signal peptide" evidence="7">
    <location>
        <begin position="1"/>
        <end position="21"/>
    </location>
</feature>
<dbReference type="SUPFAM" id="SSF109998">
    <property type="entry name" value="Triger factor/SurA peptide-binding domain-like"/>
    <property type="match status" value="1"/>
</dbReference>
<feature type="domain" description="PpiC" evidence="8">
    <location>
        <begin position="170"/>
        <end position="271"/>
    </location>
</feature>
<comment type="caution">
    <text evidence="9">The sequence shown here is derived from an EMBL/GenBank/DDBJ whole genome shotgun (WGS) entry which is preliminary data.</text>
</comment>
<dbReference type="GO" id="GO:0051082">
    <property type="term" value="F:unfolded protein binding"/>
    <property type="evidence" value="ECO:0007669"/>
    <property type="project" value="UniProtKB-UniRule"/>
</dbReference>
<keyword evidence="5 7" id="KW-0143">Chaperone</keyword>
<dbReference type="EMBL" id="LKHV02000001">
    <property type="protein sequence ID" value="MCS5707484.1"/>
    <property type="molecule type" value="Genomic_DNA"/>
</dbReference>
<dbReference type="PANTHER" id="PTHR47637">
    <property type="entry name" value="CHAPERONE SURA"/>
    <property type="match status" value="1"/>
</dbReference>
<comment type="domain">
    <text evidence="7">The PPIase activity resides only in the second parvulin domain. The N-terminal region and the C-terminal tail are necessary and sufficient for the chaperone activity of SurA. The PPIase activity is dispensable for SurA to function as a chaperone. The N-terminal region and the C-terminal tail are also required for porin recognition.</text>
</comment>
<dbReference type="InterPro" id="IPR000297">
    <property type="entry name" value="PPIase_PpiC"/>
</dbReference>
<dbReference type="OrthoDB" id="14196at2"/>
<dbReference type="InterPro" id="IPR050280">
    <property type="entry name" value="OMP_Chaperone_SurA"/>
</dbReference>
<dbReference type="EC" id="5.2.1.8" evidence="7"/>
<evidence type="ECO:0000313" key="9">
    <source>
        <dbReference type="EMBL" id="KRG19487.1"/>
    </source>
</evidence>
<dbReference type="InterPro" id="IPR027304">
    <property type="entry name" value="Trigger_fact/SurA_dom_sf"/>
</dbReference>
<keyword evidence="4 7" id="KW-0697">Rotamase</keyword>
<evidence type="ECO:0000256" key="1">
    <source>
        <dbReference type="ARBA" id="ARBA00022729"/>
    </source>
</evidence>
<evidence type="ECO:0000256" key="6">
    <source>
        <dbReference type="ARBA" id="ARBA00023235"/>
    </source>
</evidence>
<feature type="domain" description="PpiC" evidence="8">
    <location>
        <begin position="282"/>
        <end position="381"/>
    </location>
</feature>
<dbReference type="Pfam" id="PF00639">
    <property type="entry name" value="Rotamase"/>
    <property type="match status" value="1"/>
</dbReference>
<dbReference type="PROSITE" id="PS50198">
    <property type="entry name" value="PPIC_PPIASE_2"/>
    <property type="match status" value="2"/>
</dbReference>
<evidence type="ECO:0000256" key="4">
    <source>
        <dbReference type="ARBA" id="ARBA00023110"/>
    </source>
</evidence>
<dbReference type="HAMAP" id="MF_01183">
    <property type="entry name" value="Chaperone_SurA"/>
    <property type="match status" value="1"/>
</dbReference>
<dbReference type="Gene3D" id="1.10.4030.10">
    <property type="entry name" value="Porin chaperone SurA, peptide-binding domain"/>
    <property type="match status" value="1"/>
</dbReference>
<gene>
    <name evidence="7 9" type="primary">surA</name>
    <name evidence="10" type="ORF">CC99x_001055</name>
    <name evidence="9" type="ORF">CC99x_00499</name>
</gene>
<name>A0A0Q9YG15_9GAMM</name>
<proteinExistence type="inferred from homology"/>
<evidence type="ECO:0000256" key="5">
    <source>
        <dbReference type="ARBA" id="ARBA00023186"/>
    </source>
</evidence>
<feature type="chain" id="PRO_5043058973" description="Chaperone SurA" evidence="7">
    <location>
        <begin position="22"/>
        <end position="426"/>
    </location>
</feature>
<keyword evidence="11" id="KW-1185">Reference proteome</keyword>
<evidence type="ECO:0000313" key="11">
    <source>
        <dbReference type="Proteomes" id="UP000051494"/>
    </source>
</evidence>
<dbReference type="PATRIC" id="fig|1590042.3.peg.517"/>
<accession>A0A0Q9YG15</accession>
<keyword evidence="6 7" id="KW-0413">Isomerase</keyword>
<dbReference type="InterPro" id="IPR046357">
    <property type="entry name" value="PPIase_dom_sf"/>
</dbReference>
<evidence type="ECO:0000256" key="3">
    <source>
        <dbReference type="ARBA" id="ARBA00022764"/>
    </source>
</evidence>
<keyword evidence="1 7" id="KW-0732">Signal</keyword>
<evidence type="ECO:0000313" key="10">
    <source>
        <dbReference type="EMBL" id="MCS5707484.1"/>
    </source>
</evidence>
<dbReference type="RefSeq" id="WP_057623326.1">
    <property type="nucleotide sequence ID" value="NZ_LKHV02000001.1"/>
</dbReference>
<reference evidence="10" key="2">
    <citation type="journal article" date="2016" name="Genome Announc.">
        <title>Draft Genome Sequences of Two Novel Amoeba-Resistant Intranuclear Bacteria, 'Candidatus Berkiella cookevillensis' and 'Candidatus Berkiella aquae'.</title>
        <authorList>
            <person name="Mehari Y.T."/>
            <person name="Arivett B.A."/>
            <person name="Farone A.L."/>
            <person name="Gunderson J.H."/>
            <person name="Farone M.B."/>
        </authorList>
    </citation>
    <scope>NUCLEOTIDE SEQUENCE</scope>
    <source>
        <strain evidence="10">CC99</strain>
    </source>
</reference>
<reference evidence="10" key="3">
    <citation type="submission" date="2021-06" db="EMBL/GenBank/DDBJ databases">
        <title>Genomic Description and Analysis of Intracellular Bacteria, Candidatus Berkiella cookevillensis and Candidatus Berkiella aquae.</title>
        <authorList>
            <person name="Kidane D.T."/>
            <person name="Mehari Y.T."/>
            <person name="Rice F.C."/>
            <person name="Arivett B.A."/>
            <person name="Farone A.L."/>
            <person name="Berk S.G."/>
            <person name="Farone M.B."/>
        </authorList>
    </citation>
    <scope>NUCLEOTIDE SEQUENCE</scope>
    <source>
        <strain evidence="10">CC99</strain>
    </source>
</reference>
<evidence type="ECO:0000256" key="7">
    <source>
        <dbReference type="HAMAP-Rule" id="MF_01183"/>
    </source>
</evidence>
<dbReference type="AlphaFoldDB" id="A0A0Q9YG15"/>
<dbReference type="PANTHER" id="PTHR47637:SF1">
    <property type="entry name" value="CHAPERONE SURA"/>
    <property type="match status" value="1"/>
</dbReference>
<comment type="subcellular location">
    <subcellularLocation>
        <location evidence="7">Periplasm</location>
    </subcellularLocation>
    <text evidence="7">Is capable of associating with the outer membrane.</text>
</comment>
<dbReference type="InterPro" id="IPR015391">
    <property type="entry name" value="SurA_N"/>
</dbReference>
<dbReference type="SUPFAM" id="SSF54534">
    <property type="entry name" value="FKBP-like"/>
    <property type="match status" value="2"/>
</dbReference>
<reference evidence="9" key="1">
    <citation type="submission" date="2015-09" db="EMBL/GenBank/DDBJ databases">
        <title>Draft Genome Sequences of Two Novel Amoeba-resistant Intranuclear Bacteria, Candidatus Berkiella cookevillensis and Candidatus Berkiella aquae.</title>
        <authorList>
            <person name="Mehari Y.T."/>
            <person name="Arivett B.A."/>
            <person name="Farone A.L."/>
            <person name="Gunderson J.H."/>
            <person name="Farone M.B."/>
        </authorList>
    </citation>
    <scope>NUCLEOTIDE SEQUENCE [LARGE SCALE GENOMIC DNA]</scope>
    <source>
        <strain evidence="9">CC99</strain>
    </source>
</reference>
<dbReference type="Proteomes" id="UP000051494">
    <property type="component" value="Unassembled WGS sequence"/>
</dbReference>
<dbReference type="GO" id="GO:0030288">
    <property type="term" value="C:outer membrane-bounded periplasmic space"/>
    <property type="evidence" value="ECO:0007669"/>
    <property type="project" value="InterPro"/>
</dbReference>
<dbReference type="InterPro" id="IPR023058">
    <property type="entry name" value="PPIase_PpiC_CS"/>
</dbReference>